<dbReference type="STRING" id="1604334.SAMN05421546_2354"/>
<accession>A0A1N6Y289</accession>
<dbReference type="PROSITE" id="PS51257">
    <property type="entry name" value="PROKAR_LIPOPROTEIN"/>
    <property type="match status" value="1"/>
</dbReference>
<dbReference type="RefSeq" id="WP_076588442.1">
    <property type="nucleotide sequence ID" value="NZ_FTLW01000006.1"/>
</dbReference>
<name>A0A1N6Y289_9GAMM</name>
<organism evidence="3 4">
    <name type="scientific">Solilutibacter tolerans</name>
    <dbReference type="NCBI Taxonomy" id="1604334"/>
    <lineage>
        <taxon>Bacteria</taxon>
        <taxon>Pseudomonadati</taxon>
        <taxon>Pseudomonadota</taxon>
        <taxon>Gammaproteobacteria</taxon>
        <taxon>Lysobacterales</taxon>
        <taxon>Lysobacteraceae</taxon>
        <taxon>Solilutibacter</taxon>
    </lineage>
</organism>
<keyword evidence="2" id="KW-0732">Signal</keyword>
<feature type="region of interest" description="Disordered" evidence="1">
    <location>
        <begin position="95"/>
        <end position="114"/>
    </location>
</feature>
<dbReference type="AlphaFoldDB" id="A0A1N6Y289"/>
<protein>
    <submittedName>
        <fullName evidence="3">Uncharacterized protein</fullName>
    </submittedName>
</protein>
<dbReference type="OrthoDB" id="5979571at2"/>
<feature type="region of interest" description="Disordered" evidence="1">
    <location>
        <begin position="278"/>
        <end position="335"/>
    </location>
</feature>
<dbReference type="Proteomes" id="UP000241788">
    <property type="component" value="Unassembled WGS sequence"/>
</dbReference>
<feature type="compositionally biased region" description="Low complexity" evidence="1">
    <location>
        <begin position="305"/>
        <end position="318"/>
    </location>
</feature>
<dbReference type="EMBL" id="FTLW01000006">
    <property type="protein sequence ID" value="SIR08752.1"/>
    <property type="molecule type" value="Genomic_DNA"/>
</dbReference>
<feature type="compositionally biased region" description="Polar residues" evidence="1">
    <location>
        <begin position="288"/>
        <end position="304"/>
    </location>
</feature>
<feature type="signal peptide" evidence="2">
    <location>
        <begin position="1"/>
        <end position="28"/>
    </location>
</feature>
<evidence type="ECO:0000256" key="2">
    <source>
        <dbReference type="SAM" id="SignalP"/>
    </source>
</evidence>
<sequence length="567" mass="58037">MSGRCKGALVVALALLLSACGSPSLERAAQDAAAIALHPSADIEDDPPALNAAVFVALAGDLPGLAAHQTEAGRREKAALKAVFAEYRQWEASRNGTETANTARTPFKASPQPIVSYPAQRPARHFNPLDWIVPPAQAMGVAPSAPGTGDFAATMGGHVATSIFGTLGDGGKPGLPEHKSVEFKGDGGESASLDVAVDANGQVTGSIASNSAIAPLGIEAKSKVSFVATTLCPDSAGRVEFTVKLSQGGVSGPGGTNYTRNLEAHVVATVDDNANVSDTQIDTKYDQRSGSGANASSMHGRTSWSSPGGPTAPATTTSHAITRQSGDGAKAQQMADEGARHALMLGNGALLAAEKHWQGGHCIRIDAKSPGRVSPGRRSTIPVKVFSKQDAAEIQAKVTAALSGGKSVDPTEIPRSPGEITHTAPDERTKSMSIKLVAVSRRGKAELTLSMSMNEGQYRAEGGAGEFHGSGVICDIAQPFTISGSGVTVTFTPTSEDGGSYTYSGSMSGFQVWGNGTYAVGYADYGETASTISATGPGSVKTPMGTVSATDSEEYTLTKITDDACGK</sequence>
<keyword evidence="4" id="KW-1185">Reference proteome</keyword>
<evidence type="ECO:0000313" key="4">
    <source>
        <dbReference type="Proteomes" id="UP000241788"/>
    </source>
</evidence>
<gene>
    <name evidence="3" type="ORF">SAMN05421546_2354</name>
</gene>
<evidence type="ECO:0000256" key="1">
    <source>
        <dbReference type="SAM" id="MobiDB-lite"/>
    </source>
</evidence>
<feature type="chain" id="PRO_5013224201" evidence="2">
    <location>
        <begin position="29"/>
        <end position="567"/>
    </location>
</feature>
<feature type="compositionally biased region" description="Polar residues" evidence="1">
    <location>
        <begin position="95"/>
        <end position="104"/>
    </location>
</feature>
<reference evidence="4" key="1">
    <citation type="submission" date="2017-01" db="EMBL/GenBank/DDBJ databases">
        <authorList>
            <person name="Varghese N."/>
            <person name="Submissions S."/>
        </authorList>
    </citation>
    <scope>NUCLEOTIDE SEQUENCE [LARGE SCALE GENOMIC DNA]</scope>
    <source>
        <strain evidence="4">UM1</strain>
    </source>
</reference>
<proteinExistence type="predicted"/>
<feature type="region of interest" description="Disordered" evidence="1">
    <location>
        <begin position="405"/>
        <end position="424"/>
    </location>
</feature>
<evidence type="ECO:0000313" key="3">
    <source>
        <dbReference type="EMBL" id="SIR08752.1"/>
    </source>
</evidence>